<feature type="chain" id="PRO_5037087621" description="Peptidase S1 domain-containing protein" evidence="2">
    <location>
        <begin position="19"/>
        <end position="174"/>
    </location>
</feature>
<keyword evidence="2" id="KW-0732">Signal</keyword>
<proteinExistence type="predicted"/>
<keyword evidence="5" id="KW-1185">Reference proteome</keyword>
<dbReference type="Proteomes" id="UP000887567">
    <property type="component" value="Unplaced"/>
</dbReference>
<dbReference type="OrthoDB" id="6380398at2759"/>
<evidence type="ECO:0000313" key="4">
    <source>
        <dbReference type="EnsemblMetazoa" id="XP_020908400.1"/>
    </source>
</evidence>
<sequence length="174" mass="19150">MKYLWLIALLGTIHASVGKPTGNNANCGKLPDLTTSKRIVGGNESQQGLWPWQAAVLFNNKPFCGGVIINEHWIATGARCLKKKGPFRFSRGVSSTNSGPSMDPKLLTVALGEHKLGVKESFEQIKNVQQIISHPHFNFSFDKNKLLFVDNDVALLKLSTPATFDTFVKPIIMT</sequence>
<dbReference type="OMA" id="NEHWIAT"/>
<evidence type="ECO:0000313" key="5">
    <source>
        <dbReference type="Proteomes" id="UP000887567"/>
    </source>
</evidence>
<dbReference type="Gene3D" id="2.40.10.10">
    <property type="entry name" value="Trypsin-like serine proteases"/>
    <property type="match status" value="1"/>
</dbReference>
<dbReference type="FunFam" id="2.40.10.10:FF:000068">
    <property type="entry name" value="transmembrane protease serine 2"/>
    <property type="match status" value="1"/>
</dbReference>
<dbReference type="PANTHER" id="PTHR24252">
    <property type="entry name" value="ACROSIN-RELATED"/>
    <property type="match status" value="1"/>
</dbReference>
<protein>
    <recommendedName>
        <fullName evidence="3">Peptidase S1 domain-containing protein</fullName>
    </recommendedName>
</protein>
<keyword evidence="1" id="KW-1015">Disulfide bond</keyword>
<dbReference type="InterPro" id="IPR009003">
    <property type="entry name" value="Peptidase_S1_PA"/>
</dbReference>
<dbReference type="InterPro" id="IPR001314">
    <property type="entry name" value="Peptidase_S1A"/>
</dbReference>
<dbReference type="GeneID" id="110246397"/>
<dbReference type="InterPro" id="IPR001254">
    <property type="entry name" value="Trypsin_dom"/>
</dbReference>
<feature type="signal peptide" evidence="2">
    <location>
        <begin position="1"/>
        <end position="18"/>
    </location>
</feature>
<dbReference type="PANTHER" id="PTHR24252:SF7">
    <property type="entry name" value="HYALIN"/>
    <property type="match status" value="1"/>
</dbReference>
<dbReference type="InterPro" id="IPR043504">
    <property type="entry name" value="Peptidase_S1_PA_chymotrypsin"/>
</dbReference>
<dbReference type="RefSeq" id="XP_020908400.1">
    <property type="nucleotide sequence ID" value="XM_021052741.2"/>
</dbReference>
<dbReference type="KEGG" id="epa:110246397"/>
<organism evidence="4 5">
    <name type="scientific">Exaiptasia diaphana</name>
    <name type="common">Tropical sea anemone</name>
    <name type="synonym">Aiptasia pulchella</name>
    <dbReference type="NCBI Taxonomy" id="2652724"/>
    <lineage>
        <taxon>Eukaryota</taxon>
        <taxon>Metazoa</taxon>
        <taxon>Cnidaria</taxon>
        <taxon>Anthozoa</taxon>
        <taxon>Hexacorallia</taxon>
        <taxon>Actiniaria</taxon>
        <taxon>Aiptasiidae</taxon>
        <taxon>Exaiptasia</taxon>
    </lineage>
</organism>
<dbReference type="SMART" id="SM00020">
    <property type="entry name" value="Tryp_SPc"/>
    <property type="match status" value="1"/>
</dbReference>
<dbReference type="GO" id="GO:0004252">
    <property type="term" value="F:serine-type endopeptidase activity"/>
    <property type="evidence" value="ECO:0007669"/>
    <property type="project" value="InterPro"/>
</dbReference>
<dbReference type="EnsemblMetazoa" id="XM_021052741.2">
    <property type="protein sequence ID" value="XP_020908400.1"/>
    <property type="gene ID" value="LOC110246397"/>
</dbReference>
<dbReference type="PROSITE" id="PS50240">
    <property type="entry name" value="TRYPSIN_DOM"/>
    <property type="match status" value="1"/>
</dbReference>
<evidence type="ECO:0000259" key="3">
    <source>
        <dbReference type="PROSITE" id="PS50240"/>
    </source>
</evidence>
<accession>A0A913XQ26</accession>
<evidence type="ECO:0000256" key="2">
    <source>
        <dbReference type="SAM" id="SignalP"/>
    </source>
</evidence>
<dbReference type="PRINTS" id="PR00722">
    <property type="entry name" value="CHYMOTRYPSIN"/>
</dbReference>
<evidence type="ECO:0000256" key="1">
    <source>
        <dbReference type="ARBA" id="ARBA00023157"/>
    </source>
</evidence>
<dbReference type="Pfam" id="PF00089">
    <property type="entry name" value="Trypsin"/>
    <property type="match status" value="1"/>
</dbReference>
<dbReference type="AlphaFoldDB" id="A0A913XQ26"/>
<name>A0A913XQ26_EXADI</name>
<reference evidence="4" key="1">
    <citation type="submission" date="2022-11" db="UniProtKB">
        <authorList>
            <consortium name="EnsemblMetazoa"/>
        </authorList>
    </citation>
    <scope>IDENTIFICATION</scope>
</reference>
<dbReference type="GO" id="GO:0006508">
    <property type="term" value="P:proteolysis"/>
    <property type="evidence" value="ECO:0007669"/>
    <property type="project" value="InterPro"/>
</dbReference>
<dbReference type="SUPFAM" id="SSF50494">
    <property type="entry name" value="Trypsin-like serine proteases"/>
    <property type="match status" value="1"/>
</dbReference>
<feature type="domain" description="Peptidase S1" evidence="3">
    <location>
        <begin position="39"/>
        <end position="174"/>
    </location>
</feature>